<evidence type="ECO:0000313" key="2">
    <source>
        <dbReference type="Proteomes" id="UP001303160"/>
    </source>
</evidence>
<dbReference type="EMBL" id="MU863958">
    <property type="protein sequence ID" value="KAK4197697.1"/>
    <property type="molecule type" value="Genomic_DNA"/>
</dbReference>
<protein>
    <submittedName>
        <fullName evidence="1">Uncharacterized protein</fullName>
    </submittedName>
</protein>
<accession>A0AAN6XH69</accession>
<reference evidence="1" key="1">
    <citation type="journal article" date="2023" name="Mol. Phylogenet. Evol.">
        <title>Genome-scale phylogeny and comparative genomics of the fungal order Sordariales.</title>
        <authorList>
            <person name="Hensen N."/>
            <person name="Bonometti L."/>
            <person name="Westerberg I."/>
            <person name="Brannstrom I.O."/>
            <person name="Guillou S."/>
            <person name="Cros-Aarteil S."/>
            <person name="Calhoun S."/>
            <person name="Haridas S."/>
            <person name="Kuo A."/>
            <person name="Mondo S."/>
            <person name="Pangilinan J."/>
            <person name="Riley R."/>
            <person name="LaButti K."/>
            <person name="Andreopoulos B."/>
            <person name="Lipzen A."/>
            <person name="Chen C."/>
            <person name="Yan M."/>
            <person name="Daum C."/>
            <person name="Ng V."/>
            <person name="Clum A."/>
            <person name="Steindorff A."/>
            <person name="Ohm R.A."/>
            <person name="Martin F."/>
            <person name="Silar P."/>
            <person name="Natvig D.O."/>
            <person name="Lalanne C."/>
            <person name="Gautier V."/>
            <person name="Ament-Velasquez S.L."/>
            <person name="Kruys A."/>
            <person name="Hutchinson M.I."/>
            <person name="Powell A.J."/>
            <person name="Barry K."/>
            <person name="Miller A.N."/>
            <person name="Grigoriev I.V."/>
            <person name="Debuchy R."/>
            <person name="Gladieux P."/>
            <person name="Hiltunen Thoren M."/>
            <person name="Johannesson H."/>
        </authorList>
    </citation>
    <scope>NUCLEOTIDE SEQUENCE</scope>
    <source>
        <strain evidence="1">CBS 315.58</strain>
    </source>
</reference>
<evidence type="ECO:0000313" key="1">
    <source>
        <dbReference type="EMBL" id="KAK4197697.1"/>
    </source>
</evidence>
<keyword evidence="2" id="KW-1185">Reference proteome</keyword>
<dbReference type="Proteomes" id="UP001303160">
    <property type="component" value="Unassembled WGS sequence"/>
</dbReference>
<proteinExistence type="predicted"/>
<organism evidence="1 2">
    <name type="scientific">Triangularia verruculosa</name>
    <dbReference type="NCBI Taxonomy" id="2587418"/>
    <lineage>
        <taxon>Eukaryota</taxon>
        <taxon>Fungi</taxon>
        <taxon>Dikarya</taxon>
        <taxon>Ascomycota</taxon>
        <taxon>Pezizomycotina</taxon>
        <taxon>Sordariomycetes</taxon>
        <taxon>Sordariomycetidae</taxon>
        <taxon>Sordariales</taxon>
        <taxon>Podosporaceae</taxon>
        <taxon>Triangularia</taxon>
    </lineage>
</organism>
<name>A0AAN6XH69_9PEZI</name>
<gene>
    <name evidence="1" type="ORF">QBC40DRAFT_299117</name>
</gene>
<dbReference type="AlphaFoldDB" id="A0AAN6XH69"/>
<sequence length="337" mass="36453">MSVQVGTGLKRCIVPRAVAMLCKHQEKAPPAEPMWGTVQEGAQEVVVLCTVAPISYPSNSSLLEDVHVGRHSDMITTGDFGCLLQNQCRMAGQVPKSSMMHSWSLPERHTLCTVSRLGVVPAAHCFPFSWTPNCRTSVARGGQSAPLRNALAMHQHPQDPPNCGQRQGTSGVVAHELHIGLQCSGDSSRVCGSLWCSSPQQSGDGGLERPRVPWVLLASRKVRMGDAEKLVPRSCRTCFTAALHTDNGKALAFFYQLGTAMNSRNAAERLLRTEWIIRCGVGGVGGRMTRESVLSRDWVDCRSGERLTGEGPPDPPSAWEWVGGLVDSVPSLFAFPS</sequence>
<reference evidence="1" key="2">
    <citation type="submission" date="2023-05" db="EMBL/GenBank/DDBJ databases">
        <authorList>
            <consortium name="Lawrence Berkeley National Laboratory"/>
            <person name="Steindorff A."/>
            <person name="Hensen N."/>
            <person name="Bonometti L."/>
            <person name="Westerberg I."/>
            <person name="Brannstrom I.O."/>
            <person name="Guillou S."/>
            <person name="Cros-Aarteil S."/>
            <person name="Calhoun S."/>
            <person name="Haridas S."/>
            <person name="Kuo A."/>
            <person name="Mondo S."/>
            <person name="Pangilinan J."/>
            <person name="Riley R."/>
            <person name="Labutti K."/>
            <person name="Andreopoulos B."/>
            <person name="Lipzen A."/>
            <person name="Chen C."/>
            <person name="Yanf M."/>
            <person name="Daum C."/>
            <person name="Ng V."/>
            <person name="Clum A."/>
            <person name="Ohm R."/>
            <person name="Martin F."/>
            <person name="Silar P."/>
            <person name="Natvig D."/>
            <person name="Lalanne C."/>
            <person name="Gautier V."/>
            <person name="Ament-Velasquez S.L."/>
            <person name="Kruys A."/>
            <person name="Hutchinson M.I."/>
            <person name="Powell A.J."/>
            <person name="Barry K."/>
            <person name="Miller A.N."/>
            <person name="Grigoriev I.V."/>
            <person name="Debuchy R."/>
            <person name="Gladieux P."/>
            <person name="Thoren M.H."/>
            <person name="Johannesson H."/>
        </authorList>
    </citation>
    <scope>NUCLEOTIDE SEQUENCE</scope>
    <source>
        <strain evidence="1">CBS 315.58</strain>
    </source>
</reference>
<comment type="caution">
    <text evidence="1">The sequence shown here is derived from an EMBL/GenBank/DDBJ whole genome shotgun (WGS) entry which is preliminary data.</text>
</comment>